<dbReference type="EC" id="3.1.-.-" evidence="5"/>
<sequence>MSRCFIDTNLFIRYLTNDDPAKADRVEKLLDDAARGDIVLVTTEMVMAEVVWVLESAYGLKGSDVAPLIRGILATPGLEVINAPLVSRGLEFYETHNIDFIDGYIAAVMEKQGITELYSFDRKHVSRLKTITRKEP</sequence>
<dbReference type="GO" id="GO:0000287">
    <property type="term" value="F:magnesium ion binding"/>
    <property type="evidence" value="ECO:0007669"/>
    <property type="project" value="UniProtKB-UniRule"/>
</dbReference>
<dbReference type="GO" id="GO:0016787">
    <property type="term" value="F:hydrolase activity"/>
    <property type="evidence" value="ECO:0007669"/>
    <property type="project" value="UniProtKB-KW"/>
</dbReference>
<dbReference type="InterPro" id="IPR052106">
    <property type="entry name" value="PINc/VapC_TA"/>
</dbReference>
<evidence type="ECO:0000259" key="6">
    <source>
        <dbReference type="Pfam" id="PF01850"/>
    </source>
</evidence>
<proteinExistence type="inferred from homology"/>
<evidence type="ECO:0000256" key="3">
    <source>
        <dbReference type="ARBA" id="ARBA00022723"/>
    </source>
</evidence>
<evidence type="ECO:0000256" key="2">
    <source>
        <dbReference type="ARBA" id="ARBA00022722"/>
    </source>
</evidence>
<keyword evidence="2 5" id="KW-0540">Nuclease</keyword>
<keyword evidence="4 5" id="KW-0378">Hydrolase</keyword>
<dbReference type="Gene3D" id="3.40.50.1010">
    <property type="entry name" value="5'-nuclease"/>
    <property type="match status" value="1"/>
</dbReference>
<gene>
    <name evidence="5" type="primary">vapC</name>
    <name evidence="7" type="ORF">ENQ87_01350</name>
</gene>
<protein>
    <recommendedName>
        <fullName evidence="5">Ribonuclease VapC</fullName>
        <shortName evidence="5">RNase VapC</shortName>
        <ecNumber evidence="5">3.1.-.-</ecNumber>
    </recommendedName>
    <alternativeName>
        <fullName evidence="5">Toxin VapC</fullName>
    </alternativeName>
</protein>
<dbReference type="Pfam" id="PF01850">
    <property type="entry name" value="PIN"/>
    <property type="match status" value="1"/>
</dbReference>
<dbReference type="CDD" id="cd18683">
    <property type="entry name" value="PIN_VapC-like"/>
    <property type="match status" value="1"/>
</dbReference>
<evidence type="ECO:0000256" key="1">
    <source>
        <dbReference type="ARBA" id="ARBA00022649"/>
    </source>
</evidence>
<dbReference type="InterPro" id="IPR022907">
    <property type="entry name" value="VapC_family"/>
</dbReference>
<feature type="binding site" evidence="5">
    <location>
        <position position="7"/>
    </location>
    <ligand>
        <name>Mg(2+)</name>
        <dbReference type="ChEBI" id="CHEBI:18420"/>
    </ligand>
</feature>
<keyword evidence="5" id="KW-0460">Magnesium</keyword>
<name>A0A831TZH6_GEOME</name>
<feature type="domain" description="PIN" evidence="6">
    <location>
        <begin position="5"/>
        <end position="123"/>
    </location>
</feature>
<keyword evidence="1 5" id="KW-1277">Toxin-antitoxin system</keyword>
<comment type="function">
    <text evidence="5">Toxic component of a toxin-antitoxin (TA) system. An RNase.</text>
</comment>
<dbReference type="EMBL" id="DSOV01000006">
    <property type="protein sequence ID" value="HEN41009.1"/>
    <property type="molecule type" value="Genomic_DNA"/>
</dbReference>
<organism evidence="7">
    <name type="scientific">Geobacter metallireducens</name>
    <dbReference type="NCBI Taxonomy" id="28232"/>
    <lineage>
        <taxon>Bacteria</taxon>
        <taxon>Pseudomonadati</taxon>
        <taxon>Thermodesulfobacteriota</taxon>
        <taxon>Desulfuromonadia</taxon>
        <taxon>Geobacterales</taxon>
        <taxon>Geobacteraceae</taxon>
        <taxon>Geobacter</taxon>
    </lineage>
</organism>
<evidence type="ECO:0000313" key="7">
    <source>
        <dbReference type="EMBL" id="HEN41009.1"/>
    </source>
</evidence>
<dbReference type="PANTHER" id="PTHR38826:SF5">
    <property type="entry name" value="RIBONUCLEASE VAPC13"/>
    <property type="match status" value="1"/>
</dbReference>
<dbReference type="SUPFAM" id="SSF88723">
    <property type="entry name" value="PIN domain-like"/>
    <property type="match status" value="1"/>
</dbReference>
<comment type="cofactor">
    <cofactor evidence="5">
        <name>Mg(2+)</name>
        <dbReference type="ChEBI" id="CHEBI:18420"/>
    </cofactor>
</comment>
<dbReference type="GO" id="GO:0004540">
    <property type="term" value="F:RNA nuclease activity"/>
    <property type="evidence" value="ECO:0007669"/>
    <property type="project" value="InterPro"/>
</dbReference>
<reference evidence="7" key="1">
    <citation type="journal article" date="2020" name="mSystems">
        <title>Genome- and Community-Level Interaction Insights into Carbon Utilization and Element Cycling Functions of Hydrothermarchaeota in Hydrothermal Sediment.</title>
        <authorList>
            <person name="Zhou Z."/>
            <person name="Liu Y."/>
            <person name="Xu W."/>
            <person name="Pan J."/>
            <person name="Luo Z.H."/>
            <person name="Li M."/>
        </authorList>
    </citation>
    <scope>NUCLEOTIDE SEQUENCE [LARGE SCALE GENOMIC DNA]</scope>
    <source>
        <strain evidence="7">SpSt-349</strain>
    </source>
</reference>
<dbReference type="AlphaFoldDB" id="A0A831TZH6"/>
<dbReference type="PANTHER" id="PTHR38826">
    <property type="entry name" value="RIBONUCLEASE VAPC13"/>
    <property type="match status" value="1"/>
</dbReference>
<accession>A0A831TZH6</accession>
<evidence type="ECO:0000256" key="4">
    <source>
        <dbReference type="ARBA" id="ARBA00022801"/>
    </source>
</evidence>
<keyword evidence="3 5" id="KW-0479">Metal-binding</keyword>
<comment type="similarity">
    <text evidence="5">Belongs to the PINc/VapC protein family.</text>
</comment>
<dbReference type="HAMAP" id="MF_00265">
    <property type="entry name" value="VapC_Nob1"/>
    <property type="match status" value="1"/>
</dbReference>
<keyword evidence="5" id="KW-0800">Toxin</keyword>
<comment type="caution">
    <text evidence="7">The sequence shown here is derived from an EMBL/GenBank/DDBJ whole genome shotgun (WGS) entry which is preliminary data.</text>
</comment>
<feature type="binding site" evidence="5">
    <location>
        <position position="102"/>
    </location>
    <ligand>
        <name>Mg(2+)</name>
        <dbReference type="ChEBI" id="CHEBI:18420"/>
    </ligand>
</feature>
<dbReference type="InterPro" id="IPR002716">
    <property type="entry name" value="PIN_dom"/>
</dbReference>
<dbReference type="InterPro" id="IPR029060">
    <property type="entry name" value="PIN-like_dom_sf"/>
</dbReference>
<dbReference type="GO" id="GO:0090729">
    <property type="term" value="F:toxin activity"/>
    <property type="evidence" value="ECO:0007669"/>
    <property type="project" value="UniProtKB-KW"/>
</dbReference>
<evidence type="ECO:0000256" key="5">
    <source>
        <dbReference type="HAMAP-Rule" id="MF_00265"/>
    </source>
</evidence>